<evidence type="ECO:0000313" key="3">
    <source>
        <dbReference type="Proteomes" id="UP001597478"/>
    </source>
</evidence>
<gene>
    <name evidence="2" type="ORF">ACFS2C_26170</name>
</gene>
<dbReference type="EMBL" id="JBHUOF010000049">
    <property type="protein sequence ID" value="MFD2802885.1"/>
    <property type="molecule type" value="Genomic_DNA"/>
</dbReference>
<evidence type="ECO:0000313" key="2">
    <source>
        <dbReference type="EMBL" id="MFD2802885.1"/>
    </source>
</evidence>
<name>A0ABW5WKH8_9PSEU</name>
<sequence>MTDRTAPTGATRSRPQKSRAARSLLSTTLIAAALLAGCSDSQSGTPSAAGKPLTDSPASNVSTPSSSTDHSSDAPRVAEPLDVATLEHDPCAVLSQAQVSKRDLQPGKVEPVDGAPACEYTYTDGSGSQVSFVQVPAFKTGLSDIYARKANLALFEPAERNHRAGTFVSLSVRLTPT</sequence>
<comment type="caution">
    <text evidence="2">The sequence shown here is derived from an EMBL/GenBank/DDBJ whole genome shotgun (WGS) entry which is preliminary data.</text>
</comment>
<feature type="compositionally biased region" description="Low complexity" evidence="1">
    <location>
        <begin position="55"/>
        <end position="69"/>
    </location>
</feature>
<feature type="region of interest" description="Disordered" evidence="1">
    <location>
        <begin position="1"/>
        <end position="22"/>
    </location>
</feature>
<dbReference type="RefSeq" id="WP_377395593.1">
    <property type="nucleotide sequence ID" value="NZ_JBHSAN010000054.1"/>
</dbReference>
<dbReference type="InterPro" id="IPR024520">
    <property type="entry name" value="DUF3558"/>
</dbReference>
<feature type="region of interest" description="Disordered" evidence="1">
    <location>
        <begin position="39"/>
        <end position="83"/>
    </location>
</feature>
<evidence type="ECO:0000256" key="1">
    <source>
        <dbReference type="SAM" id="MobiDB-lite"/>
    </source>
</evidence>
<dbReference type="Pfam" id="PF12079">
    <property type="entry name" value="DUF3558"/>
    <property type="match status" value="1"/>
</dbReference>
<proteinExistence type="predicted"/>
<accession>A0ABW5WKH8</accession>
<dbReference type="Proteomes" id="UP001597478">
    <property type="component" value="Unassembled WGS sequence"/>
</dbReference>
<keyword evidence="3" id="KW-1185">Reference proteome</keyword>
<protein>
    <submittedName>
        <fullName evidence="2">DUF3558 family protein</fullName>
    </submittedName>
</protein>
<organism evidence="2 3">
    <name type="scientific">Prauserella oleivorans</name>
    <dbReference type="NCBI Taxonomy" id="1478153"/>
    <lineage>
        <taxon>Bacteria</taxon>
        <taxon>Bacillati</taxon>
        <taxon>Actinomycetota</taxon>
        <taxon>Actinomycetes</taxon>
        <taxon>Pseudonocardiales</taxon>
        <taxon>Pseudonocardiaceae</taxon>
        <taxon>Prauserella</taxon>
    </lineage>
</organism>
<reference evidence="3" key="1">
    <citation type="journal article" date="2019" name="Int. J. Syst. Evol. Microbiol.">
        <title>The Global Catalogue of Microorganisms (GCM) 10K type strain sequencing project: providing services to taxonomists for standard genome sequencing and annotation.</title>
        <authorList>
            <consortium name="The Broad Institute Genomics Platform"/>
            <consortium name="The Broad Institute Genome Sequencing Center for Infectious Disease"/>
            <person name="Wu L."/>
            <person name="Ma J."/>
        </authorList>
    </citation>
    <scope>NUCLEOTIDE SEQUENCE [LARGE SCALE GENOMIC DNA]</scope>
    <source>
        <strain evidence="3">IBRC-M 10906</strain>
    </source>
</reference>